<evidence type="ECO:0000259" key="3">
    <source>
        <dbReference type="Pfam" id="PF18935"/>
    </source>
</evidence>
<feature type="transmembrane region" description="Helical" evidence="1">
    <location>
        <begin position="149"/>
        <end position="167"/>
    </location>
</feature>
<proteinExistence type="predicted"/>
<keyword evidence="1" id="KW-0472">Membrane</keyword>
<dbReference type="AlphaFoldDB" id="A0A4Z0PIX8"/>
<evidence type="ECO:0000313" key="4">
    <source>
        <dbReference type="EMBL" id="TGE15211.1"/>
    </source>
</evidence>
<keyword evidence="2" id="KW-0732">Signal</keyword>
<feature type="domain" description="DUF5683" evidence="3">
    <location>
        <begin position="56"/>
        <end position="205"/>
    </location>
</feature>
<evidence type="ECO:0000256" key="1">
    <source>
        <dbReference type="SAM" id="Phobius"/>
    </source>
</evidence>
<accession>A0A4Z0PIX8</accession>
<dbReference type="InterPro" id="IPR043738">
    <property type="entry name" value="DUF5683"/>
</dbReference>
<feature type="transmembrane region" description="Helical" evidence="1">
    <location>
        <begin position="187"/>
        <end position="206"/>
    </location>
</feature>
<evidence type="ECO:0000313" key="5">
    <source>
        <dbReference type="Proteomes" id="UP000297739"/>
    </source>
</evidence>
<dbReference type="EMBL" id="SRLD01000025">
    <property type="protein sequence ID" value="TGE15211.1"/>
    <property type="molecule type" value="Genomic_DNA"/>
</dbReference>
<sequence length="216" mass="23507">MPQNRLAAFALLATLPLAVPAHAQTVTAGPDSAVVGTALLTKESRRTEKLFGMAMTRPKKAGILAAVLPGAGQIYNRKYWKLPLVYGAIGGTLAGEFFYQSRYKEYIAGYAARTDGDDETLDTGPNSSLARDSSVVRQGIIFYRQKRDVFIAYSALAYALNVLDAVVDAHLKDFDISDDLGLHWQPSLLWVPTAALTPGISLTLTLHNTRPKRPTE</sequence>
<dbReference type="RefSeq" id="WP_135498333.1">
    <property type="nucleotide sequence ID" value="NZ_SRLD01000025.1"/>
</dbReference>
<keyword evidence="1" id="KW-1133">Transmembrane helix</keyword>
<keyword evidence="1" id="KW-0812">Transmembrane</keyword>
<name>A0A4Z0PIX8_9BACT</name>
<dbReference type="Proteomes" id="UP000297739">
    <property type="component" value="Unassembled WGS sequence"/>
</dbReference>
<dbReference type="OrthoDB" id="9813910at2"/>
<evidence type="ECO:0000256" key="2">
    <source>
        <dbReference type="SAM" id="SignalP"/>
    </source>
</evidence>
<dbReference type="Pfam" id="PF18935">
    <property type="entry name" value="DUF5683"/>
    <property type="match status" value="1"/>
</dbReference>
<comment type="caution">
    <text evidence="4">The sequence shown here is derived from an EMBL/GenBank/DDBJ whole genome shotgun (WGS) entry which is preliminary data.</text>
</comment>
<feature type="chain" id="PRO_5021254778" description="DUF5683 domain-containing protein" evidence="2">
    <location>
        <begin position="24"/>
        <end position="216"/>
    </location>
</feature>
<gene>
    <name evidence="4" type="ORF">E5J99_13470</name>
</gene>
<keyword evidence="5" id="KW-1185">Reference proteome</keyword>
<organism evidence="4 5">
    <name type="scientific">Hymenobacter elongatus</name>
    <dbReference type="NCBI Taxonomy" id="877208"/>
    <lineage>
        <taxon>Bacteria</taxon>
        <taxon>Pseudomonadati</taxon>
        <taxon>Bacteroidota</taxon>
        <taxon>Cytophagia</taxon>
        <taxon>Cytophagales</taxon>
        <taxon>Hymenobacteraceae</taxon>
        <taxon>Hymenobacter</taxon>
    </lineage>
</organism>
<reference evidence="4 5" key="1">
    <citation type="submission" date="2019-04" db="EMBL/GenBank/DDBJ databases">
        <authorList>
            <person name="Feng G."/>
            <person name="Zhang J."/>
            <person name="Zhu H."/>
        </authorList>
    </citation>
    <scope>NUCLEOTIDE SEQUENCE [LARGE SCALE GENOMIC DNA]</scope>
    <source>
        <strain evidence="4 5">JCM 17223</strain>
    </source>
</reference>
<feature type="signal peptide" evidence="2">
    <location>
        <begin position="1"/>
        <end position="23"/>
    </location>
</feature>
<protein>
    <recommendedName>
        <fullName evidence="3">DUF5683 domain-containing protein</fullName>
    </recommendedName>
</protein>